<accession>A0A8H3B5V1</accession>
<evidence type="ECO:0000313" key="2">
    <source>
        <dbReference type="EMBL" id="CAE6448467.1"/>
    </source>
</evidence>
<dbReference type="EMBL" id="CAJMWY010000821">
    <property type="protein sequence ID" value="CAE6448467.1"/>
    <property type="molecule type" value="Genomic_DNA"/>
</dbReference>
<organism evidence="2 3">
    <name type="scientific">Rhizoctonia solani</name>
    <dbReference type="NCBI Taxonomy" id="456999"/>
    <lineage>
        <taxon>Eukaryota</taxon>
        <taxon>Fungi</taxon>
        <taxon>Dikarya</taxon>
        <taxon>Basidiomycota</taxon>
        <taxon>Agaricomycotina</taxon>
        <taxon>Agaricomycetes</taxon>
        <taxon>Cantharellales</taxon>
        <taxon>Ceratobasidiaceae</taxon>
        <taxon>Rhizoctonia</taxon>
    </lineage>
</organism>
<evidence type="ECO:0008006" key="4">
    <source>
        <dbReference type="Google" id="ProtNLM"/>
    </source>
</evidence>
<evidence type="ECO:0000313" key="3">
    <source>
        <dbReference type="Proteomes" id="UP000663861"/>
    </source>
</evidence>
<protein>
    <recommendedName>
        <fullName evidence="4">Fe2OG dioxygenase domain-containing protein</fullName>
    </recommendedName>
</protein>
<dbReference type="PANTHER" id="PTHR41677:SF1">
    <property type="entry name" value="FE2OG DIOXYGENASE DOMAIN-CONTAINING PROTEIN"/>
    <property type="match status" value="1"/>
</dbReference>
<gene>
    <name evidence="2" type="ORF">RDB_LOCUS51289</name>
</gene>
<proteinExistence type="predicted"/>
<comment type="caution">
    <text evidence="2">The sequence shown here is derived from an EMBL/GenBank/DDBJ whole genome shotgun (WGS) entry which is preliminary data.</text>
</comment>
<dbReference type="PANTHER" id="PTHR41677">
    <property type="entry name" value="YALI0B19030P"/>
    <property type="match status" value="1"/>
</dbReference>
<name>A0A8H3B5V1_9AGAM</name>
<dbReference type="Proteomes" id="UP000663861">
    <property type="component" value="Unassembled WGS sequence"/>
</dbReference>
<dbReference type="AlphaFoldDB" id="A0A8H3B5V1"/>
<evidence type="ECO:0000256" key="1">
    <source>
        <dbReference type="SAM" id="MobiDB-lite"/>
    </source>
</evidence>
<reference evidence="2" key="1">
    <citation type="submission" date="2021-01" db="EMBL/GenBank/DDBJ databases">
        <authorList>
            <person name="Kaushik A."/>
        </authorList>
    </citation>
    <scope>NUCLEOTIDE SEQUENCE</scope>
    <source>
        <strain evidence="2">AG4-RS23</strain>
    </source>
</reference>
<feature type="region of interest" description="Disordered" evidence="1">
    <location>
        <begin position="164"/>
        <end position="193"/>
    </location>
</feature>
<sequence>MPIPFDPKTHLAYAPPESRIMMEELGKAGEGIAPVGITQPFPLLSEEGVKALREEIFCPRILDKFTHTTALAPCQIRGMSCRPGVATFNEALWTHPETIRAVSEAAGIDLVPIIPYELGHVNVQLTFGAETLSKLGREPLRAEASVIRQESVVPKIVPGFNNLPPLVPSTDSDTESEGGTDLLSPISPHDKKPEPIVADAAALPPPESEPKNEHNPVVGWHRDSYPWVCVVMLSDATTMQGGETALTCADGSVKKVRGPQMGWAIMLQGRYIDHVALGACGAPERVTMVTSYRAKDVMLPDDSVLTTIRPMVNFNELYYEWSTYRLDLLSERFKKQSDSLKKKRGDGQGPWGEEVVKKDEFKAWCREQIKYLQDEFKAWCREQIKYLQTTIDEMV</sequence>